<gene>
    <name evidence="3" type="primary">LOC136091105</name>
</gene>
<protein>
    <submittedName>
        <fullName evidence="3">Uncharacterized protein LOC136091105</fullName>
    </submittedName>
</protein>
<dbReference type="RefSeq" id="XP_065674164.1">
    <property type="nucleotide sequence ID" value="XM_065818092.1"/>
</dbReference>
<dbReference type="Pfam" id="PF12560">
    <property type="entry name" value="RAG1_imp_bd"/>
    <property type="match status" value="1"/>
</dbReference>
<evidence type="ECO:0000259" key="1">
    <source>
        <dbReference type="Pfam" id="PF12560"/>
    </source>
</evidence>
<dbReference type="GeneID" id="136091105"/>
<name>A0ABM4DI40_HYDVU</name>
<reference evidence="3" key="1">
    <citation type="submission" date="2025-08" db="UniProtKB">
        <authorList>
            <consortium name="RefSeq"/>
        </authorList>
    </citation>
    <scope>IDENTIFICATION</scope>
</reference>
<accession>A0ABM4DI40</accession>
<feature type="domain" description="RAG1 importin-binding" evidence="1">
    <location>
        <begin position="34"/>
        <end position="109"/>
    </location>
</feature>
<proteinExistence type="predicted"/>
<evidence type="ECO:0000313" key="2">
    <source>
        <dbReference type="Proteomes" id="UP001652625"/>
    </source>
</evidence>
<dbReference type="InterPro" id="IPR035714">
    <property type="entry name" value="RAG1_imp-bd"/>
</dbReference>
<sequence length="156" mass="18081">METHSKNLTLLCRVCGYLVWKKKYPIEANQKNKIEKVFHVMLSEEIENVHPSNICLKCYDTINNVIKRMASTTLLLNMNWKSHCYCCQQAEKLSKGLNFTKSRKINKRLIGCPVHQAGVCEKVWLFSMTADIKKSIVIAHDSEINVEELKNEFNPH</sequence>
<dbReference type="Proteomes" id="UP001652625">
    <property type="component" value="Chromosome 14"/>
</dbReference>
<evidence type="ECO:0000313" key="3">
    <source>
        <dbReference type="RefSeq" id="XP_065674164.1"/>
    </source>
</evidence>
<organism evidence="2 3">
    <name type="scientific">Hydra vulgaris</name>
    <name type="common">Hydra</name>
    <name type="synonym">Hydra attenuata</name>
    <dbReference type="NCBI Taxonomy" id="6087"/>
    <lineage>
        <taxon>Eukaryota</taxon>
        <taxon>Metazoa</taxon>
        <taxon>Cnidaria</taxon>
        <taxon>Hydrozoa</taxon>
        <taxon>Hydroidolina</taxon>
        <taxon>Anthoathecata</taxon>
        <taxon>Aplanulata</taxon>
        <taxon>Hydridae</taxon>
        <taxon>Hydra</taxon>
    </lineage>
</organism>
<keyword evidence="2" id="KW-1185">Reference proteome</keyword>